<dbReference type="AlphaFoldDB" id="J3MIG8"/>
<proteinExistence type="predicted"/>
<accession>J3MIG8</accession>
<keyword evidence="3" id="KW-1185">Reference proteome</keyword>
<evidence type="ECO:0000313" key="3">
    <source>
        <dbReference type="Proteomes" id="UP000006038"/>
    </source>
</evidence>
<dbReference type="EnsemblPlants" id="OB07G12000.1">
    <property type="protein sequence ID" value="OB07G12000.1"/>
    <property type="gene ID" value="OB07G12000"/>
</dbReference>
<dbReference type="Gramene" id="OB07G12000.1">
    <property type="protein sequence ID" value="OB07G12000.1"/>
    <property type="gene ID" value="OB07G12000"/>
</dbReference>
<evidence type="ECO:0000313" key="2">
    <source>
        <dbReference type="EnsemblPlants" id="OB07G12000.1"/>
    </source>
</evidence>
<dbReference type="Proteomes" id="UP000006038">
    <property type="component" value="Chromosome 7"/>
</dbReference>
<sequence>MAGLHVPANGEMRHRGGRRAKGDGALRRCALVPDHVMRNATVEKFRYAAPEMWMQSGVSEKCDVYSFGMHAPL</sequence>
<feature type="region of interest" description="Disordered" evidence="1">
    <location>
        <begin position="1"/>
        <end position="22"/>
    </location>
</feature>
<dbReference type="HOGENOM" id="CLU_2708771_0_0_1"/>
<name>J3MIG8_ORYBR</name>
<evidence type="ECO:0008006" key="4">
    <source>
        <dbReference type="Google" id="ProtNLM"/>
    </source>
</evidence>
<dbReference type="InterPro" id="IPR011009">
    <property type="entry name" value="Kinase-like_dom_sf"/>
</dbReference>
<reference evidence="2" key="1">
    <citation type="journal article" date="2013" name="Nat. Commun.">
        <title>Whole-genome sequencing of Oryza brachyantha reveals mechanisms underlying Oryza genome evolution.</title>
        <authorList>
            <person name="Chen J."/>
            <person name="Huang Q."/>
            <person name="Gao D."/>
            <person name="Wang J."/>
            <person name="Lang Y."/>
            <person name="Liu T."/>
            <person name="Li B."/>
            <person name="Bai Z."/>
            <person name="Luis Goicoechea J."/>
            <person name="Liang C."/>
            <person name="Chen C."/>
            <person name="Zhang W."/>
            <person name="Sun S."/>
            <person name="Liao Y."/>
            <person name="Zhang X."/>
            <person name="Yang L."/>
            <person name="Song C."/>
            <person name="Wang M."/>
            <person name="Shi J."/>
            <person name="Liu G."/>
            <person name="Liu J."/>
            <person name="Zhou H."/>
            <person name="Zhou W."/>
            <person name="Yu Q."/>
            <person name="An N."/>
            <person name="Chen Y."/>
            <person name="Cai Q."/>
            <person name="Wang B."/>
            <person name="Liu B."/>
            <person name="Min J."/>
            <person name="Huang Y."/>
            <person name="Wu H."/>
            <person name="Li Z."/>
            <person name="Zhang Y."/>
            <person name="Yin Y."/>
            <person name="Song W."/>
            <person name="Jiang J."/>
            <person name="Jackson S.A."/>
            <person name="Wing R.A."/>
            <person name="Wang J."/>
            <person name="Chen M."/>
        </authorList>
    </citation>
    <scope>NUCLEOTIDE SEQUENCE [LARGE SCALE GENOMIC DNA]</scope>
    <source>
        <strain evidence="2">cv. IRGC 101232</strain>
    </source>
</reference>
<dbReference type="SUPFAM" id="SSF56112">
    <property type="entry name" value="Protein kinase-like (PK-like)"/>
    <property type="match status" value="1"/>
</dbReference>
<reference evidence="2" key="2">
    <citation type="submission" date="2013-04" db="UniProtKB">
        <authorList>
            <consortium name="EnsemblPlants"/>
        </authorList>
    </citation>
    <scope>IDENTIFICATION</scope>
</reference>
<organism evidence="2">
    <name type="scientific">Oryza brachyantha</name>
    <name type="common">malo sina</name>
    <dbReference type="NCBI Taxonomy" id="4533"/>
    <lineage>
        <taxon>Eukaryota</taxon>
        <taxon>Viridiplantae</taxon>
        <taxon>Streptophyta</taxon>
        <taxon>Embryophyta</taxon>
        <taxon>Tracheophyta</taxon>
        <taxon>Spermatophyta</taxon>
        <taxon>Magnoliopsida</taxon>
        <taxon>Liliopsida</taxon>
        <taxon>Poales</taxon>
        <taxon>Poaceae</taxon>
        <taxon>BOP clade</taxon>
        <taxon>Oryzoideae</taxon>
        <taxon>Oryzeae</taxon>
        <taxon>Oryzinae</taxon>
        <taxon>Oryza</taxon>
    </lineage>
</organism>
<dbReference type="Gene3D" id="1.10.510.10">
    <property type="entry name" value="Transferase(Phosphotransferase) domain 1"/>
    <property type="match status" value="1"/>
</dbReference>
<protein>
    <recommendedName>
        <fullName evidence="4">Serine-threonine/tyrosine-protein kinase catalytic domain-containing protein</fullName>
    </recommendedName>
</protein>
<evidence type="ECO:0000256" key="1">
    <source>
        <dbReference type="SAM" id="MobiDB-lite"/>
    </source>
</evidence>